<dbReference type="InterPro" id="IPR036640">
    <property type="entry name" value="ABC1_TM_sf"/>
</dbReference>
<keyword evidence="6 7" id="KW-0472">Membrane</keyword>
<feature type="domain" description="ABC transporter" evidence="8">
    <location>
        <begin position="332"/>
        <end position="567"/>
    </location>
</feature>
<dbReference type="SMART" id="SM00382">
    <property type="entry name" value="AAA"/>
    <property type="match status" value="1"/>
</dbReference>
<dbReference type="InterPro" id="IPR011527">
    <property type="entry name" value="ABC1_TM_dom"/>
</dbReference>
<dbReference type="PANTHER" id="PTHR24221">
    <property type="entry name" value="ATP-BINDING CASSETTE SUB-FAMILY B"/>
    <property type="match status" value="1"/>
</dbReference>
<evidence type="ECO:0000256" key="5">
    <source>
        <dbReference type="ARBA" id="ARBA00022989"/>
    </source>
</evidence>
<feature type="transmembrane region" description="Helical" evidence="7">
    <location>
        <begin position="12"/>
        <end position="33"/>
    </location>
</feature>
<dbReference type="STRING" id="1193502.SHALO_1529"/>
<proteinExistence type="predicted"/>
<name>A0A1D7TK72_9BACT</name>
<dbReference type="PATRIC" id="fig|1193502.14.peg.1552"/>
<organism evidence="10 11">
    <name type="scientific">Sulfurospirillum halorespirans DSM 13726</name>
    <dbReference type="NCBI Taxonomy" id="1193502"/>
    <lineage>
        <taxon>Bacteria</taxon>
        <taxon>Pseudomonadati</taxon>
        <taxon>Campylobacterota</taxon>
        <taxon>Epsilonproteobacteria</taxon>
        <taxon>Campylobacterales</taxon>
        <taxon>Sulfurospirillaceae</taxon>
        <taxon>Sulfurospirillum</taxon>
    </lineage>
</organism>
<comment type="subcellular location">
    <subcellularLocation>
        <location evidence="1">Cell membrane</location>
        <topology evidence="1">Multi-pass membrane protein</topology>
    </subcellularLocation>
</comment>
<gene>
    <name evidence="10" type="ORF">SHALO_1529</name>
</gene>
<dbReference type="GO" id="GO:0034040">
    <property type="term" value="F:ATPase-coupled lipid transmembrane transporter activity"/>
    <property type="evidence" value="ECO:0007669"/>
    <property type="project" value="TreeGrafter"/>
</dbReference>
<protein>
    <submittedName>
        <fullName evidence="10">Lipid A export ATP-binding/permease protein MsbA-like</fullName>
    </submittedName>
</protein>
<evidence type="ECO:0000256" key="3">
    <source>
        <dbReference type="ARBA" id="ARBA00022741"/>
    </source>
</evidence>
<evidence type="ECO:0000313" key="10">
    <source>
        <dbReference type="EMBL" id="AOO65304.1"/>
    </source>
</evidence>
<dbReference type="PROSITE" id="PS50929">
    <property type="entry name" value="ABC_TM1F"/>
    <property type="match status" value="1"/>
</dbReference>
<evidence type="ECO:0000256" key="6">
    <source>
        <dbReference type="ARBA" id="ARBA00023136"/>
    </source>
</evidence>
<dbReference type="InterPro" id="IPR003593">
    <property type="entry name" value="AAA+_ATPase"/>
</dbReference>
<dbReference type="SUPFAM" id="SSF52540">
    <property type="entry name" value="P-loop containing nucleoside triphosphate hydrolases"/>
    <property type="match status" value="1"/>
</dbReference>
<dbReference type="PANTHER" id="PTHR24221:SF654">
    <property type="entry name" value="ATP-BINDING CASSETTE SUB-FAMILY B MEMBER 6"/>
    <property type="match status" value="1"/>
</dbReference>
<dbReference type="SUPFAM" id="SSF90123">
    <property type="entry name" value="ABC transporter transmembrane region"/>
    <property type="match status" value="1"/>
</dbReference>
<dbReference type="GO" id="GO:0005524">
    <property type="term" value="F:ATP binding"/>
    <property type="evidence" value="ECO:0007669"/>
    <property type="project" value="UniProtKB-KW"/>
</dbReference>
<dbReference type="GO" id="GO:0016887">
    <property type="term" value="F:ATP hydrolysis activity"/>
    <property type="evidence" value="ECO:0007669"/>
    <property type="project" value="InterPro"/>
</dbReference>
<evidence type="ECO:0000313" key="11">
    <source>
        <dbReference type="Proteomes" id="UP000094609"/>
    </source>
</evidence>
<dbReference type="CDD" id="cd18549">
    <property type="entry name" value="ABC_6TM_YwjA_like"/>
    <property type="match status" value="1"/>
</dbReference>
<sequence>MMRYIWSYYQNHLSLFYTTVASTFLLAFLDILFPYIVQLMISEDFIASNGMKMTLMFLLLGGIIILRSLAVWVRNYWGSLLGINVEFDMRNDLFKHINTLSFSYFDNTKTGSLMSRVVSDIAEVSKVVTEIPRDLLLIPITLIGAIGVMLSLNLKLGMVVLLLMPVLIFFTYYKNTKLRHAYMSSKRKIAHLNAQLTDSFEGIRVVQAFSNEAHEMHKFKQSNQAYKEMTAKAFKALADLRSISNFFSGALQVIIIAYGIYLVQYEHMSIGVLFAFVLYIDRFMRPIRNFISLTEVYQKGLVGMDRFQELMQIKSTVRDDAKEEMESVKGHIAFNNVNFTYEEQGEGILKDINFTITPQEHIALVGGTGSGKSTLCALIMRFYEPQIGSIKIDGKDIKEVSVKSLRRQIGIVQQDVFLFNGTIKENILYGRLEASEEEVIAAAKKANIHEFVMGLAEGYESVVGERGIKLSGGQKQQLSIARIFLKDPAILILDEATSALDNITEHYVQKSLDALAQNRTVITIAHRLSSVKNASKILVMKNGRIAEEGTHKELLSFNGVYQTLHDLQFREGKER</sequence>
<dbReference type="Pfam" id="PF00664">
    <property type="entry name" value="ABC_membrane"/>
    <property type="match status" value="1"/>
</dbReference>
<feature type="transmembrane region" description="Helical" evidence="7">
    <location>
        <begin position="156"/>
        <end position="173"/>
    </location>
</feature>
<dbReference type="InterPro" id="IPR027417">
    <property type="entry name" value="P-loop_NTPase"/>
</dbReference>
<dbReference type="GO" id="GO:0140359">
    <property type="term" value="F:ABC-type transporter activity"/>
    <property type="evidence" value="ECO:0007669"/>
    <property type="project" value="InterPro"/>
</dbReference>
<keyword evidence="3" id="KW-0547">Nucleotide-binding</keyword>
<evidence type="ECO:0000256" key="7">
    <source>
        <dbReference type="SAM" id="Phobius"/>
    </source>
</evidence>
<dbReference type="AlphaFoldDB" id="A0A1D7TK72"/>
<dbReference type="GO" id="GO:0005886">
    <property type="term" value="C:plasma membrane"/>
    <property type="evidence" value="ECO:0007669"/>
    <property type="project" value="UniProtKB-SubCell"/>
</dbReference>
<keyword evidence="4 10" id="KW-0067">ATP-binding</keyword>
<feature type="transmembrane region" description="Helical" evidence="7">
    <location>
        <begin position="135"/>
        <end position="150"/>
    </location>
</feature>
<feature type="transmembrane region" description="Helical" evidence="7">
    <location>
        <begin position="242"/>
        <end position="261"/>
    </location>
</feature>
<dbReference type="FunFam" id="3.40.50.300:FF:000218">
    <property type="entry name" value="Multidrug ABC transporter ATP-binding protein"/>
    <property type="match status" value="1"/>
</dbReference>
<feature type="domain" description="ABC transmembrane type-1" evidence="9">
    <location>
        <begin position="20"/>
        <end position="299"/>
    </location>
</feature>
<dbReference type="Gene3D" id="1.20.1560.10">
    <property type="entry name" value="ABC transporter type 1, transmembrane domain"/>
    <property type="match status" value="1"/>
</dbReference>
<dbReference type="Proteomes" id="UP000094609">
    <property type="component" value="Chromosome"/>
</dbReference>
<dbReference type="PROSITE" id="PS50893">
    <property type="entry name" value="ABC_TRANSPORTER_2"/>
    <property type="match status" value="1"/>
</dbReference>
<evidence type="ECO:0000256" key="2">
    <source>
        <dbReference type="ARBA" id="ARBA00022692"/>
    </source>
</evidence>
<dbReference type="EMBL" id="CP017111">
    <property type="protein sequence ID" value="AOO65304.1"/>
    <property type="molecule type" value="Genomic_DNA"/>
</dbReference>
<keyword evidence="11" id="KW-1185">Reference proteome</keyword>
<dbReference type="InterPro" id="IPR003439">
    <property type="entry name" value="ABC_transporter-like_ATP-bd"/>
</dbReference>
<reference evidence="11" key="1">
    <citation type="submission" date="2016-08" db="EMBL/GenBank/DDBJ databases">
        <title>Complete genome sequence of the organohalide-respiring Epsilonproteobacterium Sulfurospirillum halorespirans.</title>
        <authorList>
            <person name="Goris T."/>
            <person name="Zimmermann J."/>
            <person name="Schenz B."/>
            <person name="Lemos M."/>
            <person name="Hackermueller J."/>
            <person name="Diekert G."/>
        </authorList>
    </citation>
    <scope>NUCLEOTIDE SEQUENCE [LARGE SCALE GENOMIC DNA]</scope>
    <source>
        <strain>DSM 13726</strain>
        <strain evidence="11">PCE-M2</strain>
    </source>
</reference>
<keyword evidence="2 7" id="KW-0812">Transmembrane</keyword>
<dbReference type="Gene3D" id="3.40.50.300">
    <property type="entry name" value="P-loop containing nucleotide triphosphate hydrolases"/>
    <property type="match status" value="1"/>
</dbReference>
<dbReference type="KEGG" id="shal:SHALO_1529"/>
<accession>A0A1D7TK72</accession>
<dbReference type="Pfam" id="PF00005">
    <property type="entry name" value="ABC_tran"/>
    <property type="match status" value="1"/>
</dbReference>
<keyword evidence="5 7" id="KW-1133">Transmembrane helix</keyword>
<feature type="transmembrane region" description="Helical" evidence="7">
    <location>
        <begin position="53"/>
        <end position="73"/>
    </location>
</feature>
<evidence type="ECO:0000256" key="1">
    <source>
        <dbReference type="ARBA" id="ARBA00004651"/>
    </source>
</evidence>
<dbReference type="RefSeq" id="WP_025344699.1">
    <property type="nucleotide sequence ID" value="NZ_CP017111.1"/>
</dbReference>
<evidence type="ECO:0000259" key="8">
    <source>
        <dbReference type="PROSITE" id="PS50893"/>
    </source>
</evidence>
<evidence type="ECO:0000259" key="9">
    <source>
        <dbReference type="PROSITE" id="PS50929"/>
    </source>
</evidence>
<dbReference type="InterPro" id="IPR039421">
    <property type="entry name" value="Type_1_exporter"/>
</dbReference>
<evidence type="ECO:0000256" key="4">
    <source>
        <dbReference type="ARBA" id="ARBA00022840"/>
    </source>
</evidence>